<comment type="caution">
    <text evidence="15">The sequence shown here is derived from an EMBL/GenBank/DDBJ whole genome shotgun (WGS) entry which is preliminary data.</text>
</comment>
<evidence type="ECO:0000313" key="15">
    <source>
        <dbReference type="EMBL" id="EWT05484.1"/>
    </source>
</evidence>
<accession>W9GNM1</accession>
<dbReference type="EC" id="2.5.1.75" evidence="10"/>
<comment type="catalytic activity">
    <reaction evidence="9 10 11">
        <text>adenosine(37) in tRNA + dimethylallyl diphosphate = N(6)-dimethylallyladenosine(37) in tRNA + diphosphate</text>
        <dbReference type="Rhea" id="RHEA:26482"/>
        <dbReference type="Rhea" id="RHEA-COMP:10162"/>
        <dbReference type="Rhea" id="RHEA-COMP:10375"/>
        <dbReference type="ChEBI" id="CHEBI:33019"/>
        <dbReference type="ChEBI" id="CHEBI:57623"/>
        <dbReference type="ChEBI" id="CHEBI:74411"/>
        <dbReference type="ChEBI" id="CHEBI:74415"/>
        <dbReference type="EC" id="2.5.1.75"/>
    </reaction>
</comment>
<comment type="function">
    <text evidence="2 10 12">Catalyzes the transfer of a dimethylallyl group onto the adenine at position 37 in tRNAs that read codons beginning with uridine, leading to the formation of N6-(dimethylallyl)adenosine (i(6)A).</text>
</comment>
<sequence>MTIPVVAIVGATATGKSDLGLALAERLDGEVVNADAMQLYRGMDVGTAKLPVPERRGIPHHQLDVLDVTEEASVAAYQGAARADIDAIRARGRAPILVGGSGLYVRAALDRLDIPPTDAALRAALEREAASHGTAPLFDRLRGLDPQAADRIQPNNTRRIVRALEVIELTGRPFSASLPKREFASPAVLLGLSVDRAVLDERIAARAARMFTGGLLDEVRELLGHGLRDGFTASRAIGYAQAIAVLDGQSTVEEAVASTTRATRRFARRQESWFRPDPRTTWLPADRLGPDALVAAALAALASATTRGTAPDSAKPGERHTREWTP</sequence>
<gene>
    <name evidence="10" type="primary">miaA</name>
    <name evidence="15" type="ORF">N864_04465</name>
</gene>
<evidence type="ECO:0000256" key="1">
    <source>
        <dbReference type="ARBA" id="ARBA00001946"/>
    </source>
</evidence>
<feature type="binding site" evidence="10">
    <location>
        <begin position="10"/>
        <end position="17"/>
    </location>
    <ligand>
        <name>ATP</name>
        <dbReference type="ChEBI" id="CHEBI:30616"/>
    </ligand>
</feature>
<dbReference type="Pfam" id="PF01715">
    <property type="entry name" value="IPPT"/>
    <property type="match status" value="1"/>
</dbReference>
<comment type="similarity">
    <text evidence="3 10 13">Belongs to the IPP transferase family.</text>
</comment>
<evidence type="ECO:0000256" key="7">
    <source>
        <dbReference type="ARBA" id="ARBA00022840"/>
    </source>
</evidence>
<dbReference type="PANTHER" id="PTHR11088:SF60">
    <property type="entry name" value="TRNA DIMETHYLALLYLTRANSFERASE"/>
    <property type="match status" value="1"/>
</dbReference>
<dbReference type="HAMAP" id="MF_00185">
    <property type="entry name" value="IPP_trans"/>
    <property type="match status" value="1"/>
</dbReference>
<feature type="site" description="Interaction with substrate tRNA" evidence="10">
    <location>
        <position position="122"/>
    </location>
</feature>
<dbReference type="FunFam" id="1.10.20.140:FF:000001">
    <property type="entry name" value="tRNA dimethylallyltransferase"/>
    <property type="match status" value="1"/>
</dbReference>
<evidence type="ECO:0000313" key="16">
    <source>
        <dbReference type="Proteomes" id="UP000019494"/>
    </source>
</evidence>
<evidence type="ECO:0000256" key="8">
    <source>
        <dbReference type="ARBA" id="ARBA00022842"/>
    </source>
</evidence>
<dbReference type="PANTHER" id="PTHR11088">
    <property type="entry name" value="TRNA DIMETHYLALLYLTRANSFERASE"/>
    <property type="match status" value="1"/>
</dbReference>
<dbReference type="InterPro" id="IPR027417">
    <property type="entry name" value="P-loop_NTPase"/>
</dbReference>
<evidence type="ECO:0000256" key="3">
    <source>
        <dbReference type="ARBA" id="ARBA00005842"/>
    </source>
</evidence>
<dbReference type="SUPFAM" id="SSF52540">
    <property type="entry name" value="P-loop containing nucleoside triphosphate hydrolases"/>
    <property type="match status" value="2"/>
</dbReference>
<dbReference type="EMBL" id="AWQS01000109">
    <property type="protein sequence ID" value="EWT05484.1"/>
    <property type="molecule type" value="Genomic_DNA"/>
</dbReference>
<dbReference type="GO" id="GO:0005524">
    <property type="term" value="F:ATP binding"/>
    <property type="evidence" value="ECO:0007669"/>
    <property type="project" value="UniProtKB-UniRule"/>
</dbReference>
<comment type="caution">
    <text evidence="10">Lacks conserved residue(s) required for the propagation of feature annotation.</text>
</comment>
<evidence type="ECO:0000256" key="2">
    <source>
        <dbReference type="ARBA" id="ARBA00003213"/>
    </source>
</evidence>
<dbReference type="InterPro" id="IPR039657">
    <property type="entry name" value="Dimethylallyltransferase"/>
</dbReference>
<evidence type="ECO:0000256" key="12">
    <source>
        <dbReference type="RuleBase" id="RU003784"/>
    </source>
</evidence>
<dbReference type="AlphaFoldDB" id="W9GNM1"/>
<comment type="subunit">
    <text evidence="10">Monomer.</text>
</comment>
<feature type="binding site" evidence="10">
    <location>
        <begin position="12"/>
        <end position="17"/>
    </location>
    <ligand>
        <name>substrate</name>
    </ligand>
</feature>
<dbReference type="GO" id="GO:0006400">
    <property type="term" value="P:tRNA modification"/>
    <property type="evidence" value="ECO:0007669"/>
    <property type="project" value="TreeGrafter"/>
</dbReference>
<feature type="region of interest" description="Disordered" evidence="14">
    <location>
        <begin position="303"/>
        <end position="326"/>
    </location>
</feature>
<protein>
    <recommendedName>
        <fullName evidence="10">tRNA dimethylallyltransferase</fullName>
        <ecNumber evidence="10">2.5.1.75</ecNumber>
    </recommendedName>
    <alternativeName>
        <fullName evidence="10">Dimethylallyl diphosphate:tRNA dimethylallyltransferase</fullName>
        <shortName evidence="10">DMAPP:tRNA dimethylallyltransferase</shortName>
        <shortName evidence="10">DMATase</shortName>
    </alternativeName>
    <alternativeName>
        <fullName evidence="10">Isopentenyl-diphosphate:tRNA isopentenyltransferase</fullName>
        <shortName evidence="10">IPP transferase</shortName>
        <shortName evidence="10">IPPT</shortName>
        <shortName evidence="10">IPTase</shortName>
    </alternativeName>
</protein>
<keyword evidence="7 10" id="KW-0067">ATP-binding</keyword>
<dbReference type="GO" id="GO:0052381">
    <property type="term" value="F:tRNA dimethylallyltransferase activity"/>
    <property type="evidence" value="ECO:0007669"/>
    <property type="project" value="UniProtKB-UniRule"/>
</dbReference>
<keyword evidence="16" id="KW-1185">Reference proteome</keyword>
<comment type="cofactor">
    <cofactor evidence="1 10">
        <name>Mg(2+)</name>
        <dbReference type="ChEBI" id="CHEBI:18420"/>
    </cofactor>
</comment>
<keyword evidence="8 10" id="KW-0460">Magnesium</keyword>
<keyword evidence="4 10" id="KW-0808">Transferase</keyword>
<name>W9GNM1_9MICO</name>
<evidence type="ECO:0000256" key="5">
    <source>
        <dbReference type="ARBA" id="ARBA00022694"/>
    </source>
</evidence>
<organism evidence="15 16">
    <name type="scientific">Intrasporangium chromatireducens Q5-1</name>
    <dbReference type="NCBI Taxonomy" id="584657"/>
    <lineage>
        <taxon>Bacteria</taxon>
        <taxon>Bacillati</taxon>
        <taxon>Actinomycetota</taxon>
        <taxon>Actinomycetes</taxon>
        <taxon>Micrococcales</taxon>
        <taxon>Intrasporangiaceae</taxon>
        <taxon>Intrasporangium</taxon>
    </lineage>
</organism>
<proteinExistence type="inferred from homology"/>
<dbReference type="PATRIC" id="fig|584657.3.peg.2626"/>
<evidence type="ECO:0000256" key="14">
    <source>
        <dbReference type="SAM" id="MobiDB-lite"/>
    </source>
</evidence>
<dbReference type="Gene3D" id="3.40.50.300">
    <property type="entry name" value="P-loop containing nucleotide triphosphate hydrolases"/>
    <property type="match status" value="1"/>
</dbReference>
<dbReference type="InterPro" id="IPR018022">
    <property type="entry name" value="IPT"/>
</dbReference>
<evidence type="ECO:0000256" key="4">
    <source>
        <dbReference type="ARBA" id="ARBA00022679"/>
    </source>
</evidence>
<evidence type="ECO:0000256" key="10">
    <source>
        <dbReference type="HAMAP-Rule" id="MF_00185"/>
    </source>
</evidence>
<keyword evidence="6 10" id="KW-0547">Nucleotide-binding</keyword>
<evidence type="ECO:0000256" key="11">
    <source>
        <dbReference type="RuleBase" id="RU003783"/>
    </source>
</evidence>
<evidence type="ECO:0000256" key="13">
    <source>
        <dbReference type="RuleBase" id="RU003785"/>
    </source>
</evidence>
<dbReference type="Gene3D" id="1.10.20.140">
    <property type="match status" value="1"/>
</dbReference>
<keyword evidence="5 10" id="KW-0819">tRNA processing</keyword>
<evidence type="ECO:0000256" key="9">
    <source>
        <dbReference type="ARBA" id="ARBA00049563"/>
    </source>
</evidence>
<dbReference type="NCBIfam" id="TIGR00174">
    <property type="entry name" value="miaA"/>
    <property type="match status" value="1"/>
</dbReference>
<evidence type="ECO:0000256" key="6">
    <source>
        <dbReference type="ARBA" id="ARBA00022741"/>
    </source>
</evidence>
<reference evidence="16" key="1">
    <citation type="submission" date="2013-08" db="EMBL/GenBank/DDBJ databases">
        <title>Intrasporangium oryzae NRRL B-24470.</title>
        <authorList>
            <person name="Liu H."/>
            <person name="Wang G."/>
        </authorList>
    </citation>
    <scope>NUCLEOTIDE SEQUENCE [LARGE SCALE GENOMIC DNA]</scope>
    <source>
        <strain evidence="16">Q5-1</strain>
    </source>
</reference>
<dbReference type="Proteomes" id="UP000019494">
    <property type="component" value="Unassembled WGS sequence"/>
</dbReference>
<dbReference type="OrthoDB" id="9776390at2"/>
<feature type="site" description="Interaction with substrate tRNA" evidence="10">
    <location>
        <position position="101"/>
    </location>
</feature>
<feature type="compositionally biased region" description="Basic and acidic residues" evidence="14">
    <location>
        <begin position="315"/>
        <end position="326"/>
    </location>
</feature>